<dbReference type="SUPFAM" id="SSF56672">
    <property type="entry name" value="DNA/RNA polymerases"/>
    <property type="match status" value="1"/>
</dbReference>
<dbReference type="Proteomes" id="UP000326396">
    <property type="component" value="Linkage Group LG2"/>
</dbReference>
<organism evidence="1 2">
    <name type="scientific">Mikania micrantha</name>
    <name type="common">bitter vine</name>
    <dbReference type="NCBI Taxonomy" id="192012"/>
    <lineage>
        <taxon>Eukaryota</taxon>
        <taxon>Viridiplantae</taxon>
        <taxon>Streptophyta</taxon>
        <taxon>Embryophyta</taxon>
        <taxon>Tracheophyta</taxon>
        <taxon>Spermatophyta</taxon>
        <taxon>Magnoliopsida</taxon>
        <taxon>eudicotyledons</taxon>
        <taxon>Gunneridae</taxon>
        <taxon>Pentapetalae</taxon>
        <taxon>asterids</taxon>
        <taxon>campanulids</taxon>
        <taxon>Asterales</taxon>
        <taxon>Asteraceae</taxon>
        <taxon>Asteroideae</taxon>
        <taxon>Heliantheae alliance</taxon>
        <taxon>Eupatorieae</taxon>
        <taxon>Mikania</taxon>
    </lineage>
</organism>
<dbReference type="Gene3D" id="3.10.10.10">
    <property type="entry name" value="HIV Type 1 Reverse Transcriptase, subunit A, domain 1"/>
    <property type="match status" value="1"/>
</dbReference>
<dbReference type="InterPro" id="IPR043502">
    <property type="entry name" value="DNA/RNA_pol_sf"/>
</dbReference>
<name>A0A5N6NED2_9ASTR</name>
<comment type="caution">
    <text evidence="1">The sequence shown here is derived from an EMBL/GenBank/DDBJ whole genome shotgun (WGS) entry which is preliminary data.</text>
</comment>
<dbReference type="InterPro" id="IPR050951">
    <property type="entry name" value="Retrovirus_Pol_polyprotein"/>
</dbReference>
<protein>
    <recommendedName>
        <fullName evidence="3">Reverse transcriptase/retrotransposon-derived protein RNase H-like domain-containing protein</fullName>
    </recommendedName>
</protein>
<reference evidence="1 2" key="1">
    <citation type="submission" date="2019-05" db="EMBL/GenBank/DDBJ databases">
        <title>Mikania micrantha, genome provides insights into the molecular mechanism of rapid growth.</title>
        <authorList>
            <person name="Liu B."/>
        </authorList>
    </citation>
    <scope>NUCLEOTIDE SEQUENCE [LARGE SCALE GENOMIC DNA]</scope>
    <source>
        <strain evidence="1">NLD-2019</strain>
        <tissue evidence="1">Leaf</tissue>
    </source>
</reference>
<dbReference type="EMBL" id="SZYD01000012">
    <property type="protein sequence ID" value="KAD4585819.1"/>
    <property type="molecule type" value="Genomic_DNA"/>
</dbReference>
<keyword evidence="2" id="KW-1185">Reference proteome</keyword>
<dbReference type="Gene3D" id="3.30.70.270">
    <property type="match status" value="2"/>
</dbReference>
<dbReference type="InterPro" id="IPR043128">
    <property type="entry name" value="Rev_trsase/Diguanyl_cyclase"/>
</dbReference>
<accession>A0A5N6NED2</accession>
<sequence length="354" mass="40386">MEEIENTMVQEEKGTYDNAKEMIGNDDIKQAFHPFPIGGAVAGLIWCLGSNVHPTITKSPPPSGGNIRPYRYPHAQKMKIEKQVDTLLASGFIQPSTNPFSSPVLLVKKKDATWCICVDYRALNKITIADKYLILNIHELLDKLYGATIFSKIVLRSNEKVSFLGHIVLKDGVQVDQDKVVAVESWPLPSTVKEVHRFLGLAGYYRRLLNTMVSSPVLLLVSLKKMDSNGTMRLHHWSSFLAWAEYSCNIGFHTSIRMTPFNAVYGRDPPTLYVYVLSETNNVELETQLIARDQMLQLLRAILQKAQDHMKVALDQKCRELTFQVGDVFFLRIQPYRHTNLAKWRFEHCCKNPY</sequence>
<gene>
    <name evidence="1" type="ORF">E3N88_23420</name>
</gene>
<dbReference type="OrthoDB" id="1924993at2759"/>
<evidence type="ECO:0000313" key="1">
    <source>
        <dbReference type="EMBL" id="KAD4585819.1"/>
    </source>
</evidence>
<evidence type="ECO:0008006" key="3">
    <source>
        <dbReference type="Google" id="ProtNLM"/>
    </source>
</evidence>
<proteinExistence type="predicted"/>
<dbReference type="PANTHER" id="PTHR37984">
    <property type="entry name" value="PROTEIN CBG26694"/>
    <property type="match status" value="1"/>
</dbReference>
<dbReference type="PANTHER" id="PTHR37984:SF5">
    <property type="entry name" value="PROTEIN NYNRIN-LIKE"/>
    <property type="match status" value="1"/>
</dbReference>
<evidence type="ECO:0000313" key="2">
    <source>
        <dbReference type="Proteomes" id="UP000326396"/>
    </source>
</evidence>
<dbReference type="AlphaFoldDB" id="A0A5N6NED2"/>